<keyword evidence="2" id="KW-1185">Reference proteome</keyword>
<dbReference type="EMBL" id="JAXQNO010000016">
    <property type="protein sequence ID" value="KAK4782288.1"/>
    <property type="molecule type" value="Genomic_DNA"/>
</dbReference>
<evidence type="ECO:0000313" key="1">
    <source>
        <dbReference type="EMBL" id="KAK4782288.1"/>
    </source>
</evidence>
<reference evidence="1 2" key="1">
    <citation type="journal article" date="2023" name="Hortic Res">
        <title>Pangenome of water caltrop reveals structural variations and asymmetric subgenome divergence after allopolyploidization.</title>
        <authorList>
            <person name="Zhang X."/>
            <person name="Chen Y."/>
            <person name="Wang L."/>
            <person name="Yuan Y."/>
            <person name="Fang M."/>
            <person name="Shi L."/>
            <person name="Lu R."/>
            <person name="Comes H.P."/>
            <person name="Ma Y."/>
            <person name="Chen Y."/>
            <person name="Huang G."/>
            <person name="Zhou Y."/>
            <person name="Zheng Z."/>
            <person name="Qiu Y."/>
        </authorList>
    </citation>
    <scope>NUCLEOTIDE SEQUENCE [LARGE SCALE GENOMIC DNA]</scope>
    <source>
        <strain evidence="1">F231</strain>
    </source>
</reference>
<sequence length="50" mass="5886">MREQYGIETLEGMMISTKNLAFAVREKLQMHIRLTDILHQHLDVTYSGHE</sequence>
<evidence type="ECO:0000313" key="2">
    <source>
        <dbReference type="Proteomes" id="UP001346149"/>
    </source>
</evidence>
<organism evidence="1 2">
    <name type="scientific">Trapa natans</name>
    <name type="common">Water chestnut</name>
    <dbReference type="NCBI Taxonomy" id="22666"/>
    <lineage>
        <taxon>Eukaryota</taxon>
        <taxon>Viridiplantae</taxon>
        <taxon>Streptophyta</taxon>
        <taxon>Embryophyta</taxon>
        <taxon>Tracheophyta</taxon>
        <taxon>Spermatophyta</taxon>
        <taxon>Magnoliopsida</taxon>
        <taxon>eudicotyledons</taxon>
        <taxon>Gunneridae</taxon>
        <taxon>Pentapetalae</taxon>
        <taxon>rosids</taxon>
        <taxon>malvids</taxon>
        <taxon>Myrtales</taxon>
        <taxon>Lythraceae</taxon>
        <taxon>Trapa</taxon>
    </lineage>
</organism>
<comment type="caution">
    <text evidence="1">The sequence shown here is derived from an EMBL/GenBank/DDBJ whole genome shotgun (WGS) entry which is preliminary data.</text>
</comment>
<accession>A0AAN7LFZ1</accession>
<gene>
    <name evidence="1" type="ORF">SAY86_016390</name>
</gene>
<proteinExistence type="predicted"/>
<dbReference type="AlphaFoldDB" id="A0AAN7LFZ1"/>
<protein>
    <submittedName>
        <fullName evidence="1">Uncharacterized protein</fullName>
    </submittedName>
</protein>
<name>A0AAN7LFZ1_TRANT</name>
<dbReference type="Proteomes" id="UP001346149">
    <property type="component" value="Unassembled WGS sequence"/>
</dbReference>